<dbReference type="AlphaFoldDB" id="A0A225AHG7"/>
<protein>
    <recommendedName>
        <fullName evidence="2">BZIP domain-containing protein</fullName>
    </recommendedName>
</protein>
<feature type="compositionally biased region" description="Pro residues" evidence="1">
    <location>
        <begin position="122"/>
        <end position="132"/>
    </location>
</feature>
<dbReference type="STRING" id="1441469.A0A225AHG7"/>
<dbReference type="Proteomes" id="UP000214365">
    <property type="component" value="Unassembled WGS sequence"/>
</dbReference>
<dbReference type="InterPro" id="IPR004827">
    <property type="entry name" value="bZIP"/>
</dbReference>
<feature type="domain" description="BZIP" evidence="2">
    <location>
        <begin position="423"/>
        <end position="437"/>
    </location>
</feature>
<comment type="caution">
    <text evidence="3">The sequence shown here is derived from an EMBL/GenBank/DDBJ whole genome shotgun (WGS) entry which is preliminary data.</text>
</comment>
<dbReference type="OrthoDB" id="2247093at2759"/>
<sequence length="596" mass="64012">MSPEFPPSFDIHVNKQQHVKKEEDEDVDEETNRVPEGKDTQTRESDRTGSKRQYPWPEPVAVSVFQPRLESHARSNRVHSILNPTPEGGDSQETKRPAHDTSNSSSNNNNNNSNNMSSTEILPPPPTLPPSPQRRCSSSPLLAPISKSSHTKSYHHHLHHAGRSSVSPPHNPPRRIITPVSPAMRYASAGGNNIANAGSAGVSGSGGSGAEAKVRVSQSPFVPLSELSAGVYSTPGGSGPGPTTPIEPPSLMTTPRFSPKLAIPIPSRNASLPPAPLQVSRHSTPTLIHSCHPSGGLANNPSSQASSPSTPQSTFSSFAQSSPSVASGLLPPLGQLSAARESPSQSPFMGMEPLSRTPSRTSMSTSRYGDDHHPHHQPQHQHPAPFPGPPDHPHQQQPPPPPYHTMIPVTIDLKSGSRSQAEKRKANSDASRRFRNRKKNEAALEQKISQLTEQLQCAIEERDYYRSERDFFRDTLGRNVDISQMPSRPASPSSTRRFHQTSIAPAGGEDMSKSASTGTTSSSLASTPHILPSPVSGPESLSSSAAAAAGQHQHQHHLRSSASTYPPADSWQGGGGGGEYHHAYRDDSRFANPRRS</sequence>
<feature type="compositionally biased region" description="Low complexity" evidence="1">
    <location>
        <begin position="355"/>
        <end position="367"/>
    </location>
</feature>
<dbReference type="RefSeq" id="XP_020116619.1">
    <property type="nucleotide sequence ID" value="XM_020263145.1"/>
</dbReference>
<feature type="compositionally biased region" description="Low complexity" evidence="1">
    <location>
        <begin position="486"/>
        <end position="495"/>
    </location>
</feature>
<evidence type="ECO:0000259" key="2">
    <source>
        <dbReference type="PROSITE" id="PS00036"/>
    </source>
</evidence>
<evidence type="ECO:0000256" key="1">
    <source>
        <dbReference type="SAM" id="MobiDB-lite"/>
    </source>
</evidence>
<dbReference type="EMBL" id="LFMY01000014">
    <property type="protein sequence ID" value="OKL56498.1"/>
    <property type="molecule type" value="Genomic_DNA"/>
</dbReference>
<feature type="compositionally biased region" description="Low complexity" evidence="1">
    <location>
        <begin position="301"/>
        <end position="324"/>
    </location>
</feature>
<feature type="region of interest" description="Disordered" evidence="1">
    <location>
        <begin position="1"/>
        <end position="176"/>
    </location>
</feature>
<feature type="region of interest" description="Disordered" evidence="1">
    <location>
        <begin position="477"/>
        <end position="596"/>
    </location>
</feature>
<feature type="region of interest" description="Disordered" evidence="1">
    <location>
        <begin position="234"/>
        <end position="441"/>
    </location>
</feature>
<feature type="compositionally biased region" description="Low complexity" evidence="1">
    <location>
        <begin position="513"/>
        <end position="527"/>
    </location>
</feature>
<proteinExistence type="predicted"/>
<organism evidence="3 4">
    <name type="scientific">Talaromyces atroroseus</name>
    <dbReference type="NCBI Taxonomy" id="1441469"/>
    <lineage>
        <taxon>Eukaryota</taxon>
        <taxon>Fungi</taxon>
        <taxon>Dikarya</taxon>
        <taxon>Ascomycota</taxon>
        <taxon>Pezizomycotina</taxon>
        <taxon>Eurotiomycetes</taxon>
        <taxon>Eurotiomycetidae</taxon>
        <taxon>Eurotiales</taxon>
        <taxon>Trichocomaceae</taxon>
        <taxon>Talaromyces</taxon>
        <taxon>Talaromyces sect. Trachyspermi</taxon>
    </lineage>
</organism>
<reference evidence="3 4" key="1">
    <citation type="submission" date="2015-06" db="EMBL/GenBank/DDBJ databases">
        <title>Talaromyces atroroseus IBT 11181 draft genome.</title>
        <authorList>
            <person name="Rasmussen K.B."/>
            <person name="Rasmussen S."/>
            <person name="Petersen B."/>
            <person name="Sicheritz-Ponten T."/>
            <person name="Mortensen U.H."/>
            <person name="Thrane U."/>
        </authorList>
    </citation>
    <scope>NUCLEOTIDE SEQUENCE [LARGE SCALE GENOMIC DNA]</scope>
    <source>
        <strain evidence="3 4">IBT 11181</strain>
    </source>
</reference>
<feature type="compositionally biased region" description="Low complexity" evidence="1">
    <location>
        <begin position="542"/>
        <end position="552"/>
    </location>
</feature>
<feature type="compositionally biased region" description="Low complexity" evidence="1">
    <location>
        <begin position="102"/>
        <end position="118"/>
    </location>
</feature>
<gene>
    <name evidence="3" type="ORF">UA08_08244</name>
</gene>
<dbReference type="GO" id="GO:0003700">
    <property type="term" value="F:DNA-binding transcription factor activity"/>
    <property type="evidence" value="ECO:0007669"/>
    <property type="project" value="InterPro"/>
</dbReference>
<feature type="compositionally biased region" description="Basic and acidic residues" evidence="1">
    <location>
        <begin position="579"/>
        <end position="589"/>
    </location>
</feature>
<dbReference type="GeneID" id="31008000"/>
<feature type="compositionally biased region" description="Basic residues" evidence="1">
    <location>
        <begin position="149"/>
        <end position="162"/>
    </location>
</feature>
<name>A0A225AHG7_TALAT</name>
<evidence type="ECO:0000313" key="3">
    <source>
        <dbReference type="EMBL" id="OKL56498.1"/>
    </source>
</evidence>
<feature type="compositionally biased region" description="Low complexity" evidence="1">
    <location>
        <begin position="133"/>
        <end position="148"/>
    </location>
</feature>
<dbReference type="PROSITE" id="PS00036">
    <property type="entry name" value="BZIP_BASIC"/>
    <property type="match status" value="1"/>
</dbReference>
<keyword evidence="4" id="KW-1185">Reference proteome</keyword>
<feature type="compositionally biased region" description="Basic and acidic residues" evidence="1">
    <location>
        <begin position="420"/>
        <end position="432"/>
    </location>
</feature>
<feature type="compositionally biased region" description="Pro residues" evidence="1">
    <location>
        <begin position="384"/>
        <end position="403"/>
    </location>
</feature>
<accession>A0A225AHG7</accession>
<evidence type="ECO:0000313" key="4">
    <source>
        <dbReference type="Proteomes" id="UP000214365"/>
    </source>
</evidence>
<feature type="compositionally biased region" description="Basic and acidic residues" evidence="1">
    <location>
        <begin position="30"/>
        <end position="49"/>
    </location>
</feature>